<evidence type="ECO:0000313" key="2">
    <source>
        <dbReference type="Proteomes" id="UP000034875"/>
    </source>
</evidence>
<evidence type="ECO:0000313" key="1">
    <source>
        <dbReference type="EMBL" id="KKS42993.1"/>
    </source>
</evidence>
<gene>
    <name evidence="1" type="ORF">UV05_C0034G0001</name>
</gene>
<reference evidence="1 2" key="1">
    <citation type="journal article" date="2015" name="Nature">
        <title>rRNA introns, odd ribosomes, and small enigmatic genomes across a large radiation of phyla.</title>
        <authorList>
            <person name="Brown C.T."/>
            <person name="Hug L.A."/>
            <person name="Thomas B.C."/>
            <person name="Sharon I."/>
            <person name="Castelle C.J."/>
            <person name="Singh A."/>
            <person name="Wilkins M.J."/>
            <person name="Williams K.H."/>
            <person name="Banfield J.F."/>
        </authorList>
    </citation>
    <scope>NUCLEOTIDE SEQUENCE [LARGE SCALE GENOMIC DNA]</scope>
</reference>
<dbReference type="AlphaFoldDB" id="A0A0G1C004"/>
<sequence length="370" mass="42457">MSKSIAFLFNASDVSAFLAKTEKGENITVFASGLDTYDALDKEKIPYKEIKTYPPLSVTMQHYDKAHRISLQFDPTIYASARNFFLEVFRSSYLASIIIKKHRPSVIYVSDIINESLYRKYHAEAFDLLPQAIIAYTKLHEMRLVVLENNRQAGSLIQSFLWQLTSDALRLYESRLRQFEITPPHSQKLIISASDYHLTNLKNFINQAAKKWHVIVLGKANPQIRKSLHHHVAFANIYQFISLPMYLFLVWKQILALIIPRFISIPISAQMLLSPLELKICRRCHSTFSYWRSILIPQGKLNKLAFKNVIRSISPTTVIASNGIDNYNRTLLSASQEAHVKDAVIIHHQITDGIDIIEERSGIESILFIP</sequence>
<name>A0A0G1C004_9BACT</name>
<protein>
    <submittedName>
        <fullName evidence="1">Uncharacterized protein</fullName>
    </submittedName>
</protein>
<comment type="caution">
    <text evidence="1">The sequence shown here is derived from an EMBL/GenBank/DDBJ whole genome shotgun (WGS) entry which is preliminary data.</text>
</comment>
<organism evidence="1 2">
    <name type="scientific">candidate division CPR1 bacterium GW2011_GWA2_42_17</name>
    <dbReference type="NCBI Taxonomy" id="1618341"/>
    <lineage>
        <taxon>Bacteria</taxon>
        <taxon>candidate division CPR1</taxon>
    </lineage>
</organism>
<dbReference type="Proteomes" id="UP000034875">
    <property type="component" value="Unassembled WGS sequence"/>
</dbReference>
<proteinExistence type="predicted"/>
<accession>A0A0G1C004</accession>
<feature type="non-terminal residue" evidence="1">
    <location>
        <position position="370"/>
    </location>
</feature>
<dbReference type="EMBL" id="LCCZ01000034">
    <property type="protein sequence ID" value="KKS42993.1"/>
    <property type="molecule type" value="Genomic_DNA"/>
</dbReference>